<dbReference type="AlphaFoldDB" id="A0A0G0KS62"/>
<evidence type="ECO:0000313" key="1">
    <source>
        <dbReference type="EMBL" id="KKQ82538.1"/>
    </source>
</evidence>
<organism evidence="1 2">
    <name type="scientific">Candidatus Woesebacteria bacterium GW2011_GWA1_38_8</name>
    <dbReference type="NCBI Taxonomy" id="1618547"/>
    <lineage>
        <taxon>Bacteria</taxon>
        <taxon>Candidatus Woeseibacteriota</taxon>
    </lineage>
</organism>
<dbReference type="Proteomes" id="UP000034710">
    <property type="component" value="Unassembled WGS sequence"/>
</dbReference>
<gene>
    <name evidence="1" type="ORF">UT06_C0047G0002</name>
</gene>
<sequence length="69" mass="7500">MASEQHQQLVKALMNALINQNRISIDNVALEGYATPPNLNGYIPDIYGHDPVTGLVVFIQDYVIGTSTG</sequence>
<evidence type="ECO:0000313" key="2">
    <source>
        <dbReference type="Proteomes" id="UP000034710"/>
    </source>
</evidence>
<protein>
    <submittedName>
        <fullName evidence="1">Uncharacterized protein</fullName>
    </submittedName>
</protein>
<reference evidence="1 2" key="1">
    <citation type="journal article" date="2015" name="Nature">
        <title>rRNA introns, odd ribosomes, and small enigmatic genomes across a large radiation of phyla.</title>
        <authorList>
            <person name="Brown C.T."/>
            <person name="Hug L.A."/>
            <person name="Thomas B.C."/>
            <person name="Sharon I."/>
            <person name="Castelle C.J."/>
            <person name="Singh A."/>
            <person name="Wilkins M.J."/>
            <person name="Williams K.H."/>
            <person name="Banfield J.F."/>
        </authorList>
    </citation>
    <scope>NUCLEOTIDE SEQUENCE [LARGE SCALE GENOMIC DNA]</scope>
</reference>
<proteinExistence type="predicted"/>
<accession>A0A0G0KS62</accession>
<comment type="caution">
    <text evidence="1">The sequence shown here is derived from an EMBL/GenBank/DDBJ whole genome shotgun (WGS) entry which is preliminary data.</text>
</comment>
<name>A0A0G0KS62_9BACT</name>
<dbReference type="EMBL" id="LBVJ01000047">
    <property type="protein sequence ID" value="KKQ82538.1"/>
    <property type="molecule type" value="Genomic_DNA"/>
</dbReference>